<sequence length="100" mass="10744">MAVEHSAAVVSLAIALGDLAKRGLVDRALLASIIRTRSCRQIARAVIELECAGEHDRARGLFHQISVLRDVGGWDEALAQAADYARETWEACVAMIEGSA</sequence>
<comment type="caution">
    <text evidence="1">The sequence shown here is derived from an EMBL/GenBank/DDBJ whole genome shotgun (WGS) entry which is preliminary data.</text>
</comment>
<dbReference type="RefSeq" id="WP_271202907.1">
    <property type="nucleotide sequence ID" value="NZ_BSFK01000003.1"/>
</dbReference>
<protein>
    <submittedName>
        <fullName evidence="1">Uncharacterized protein</fullName>
    </submittedName>
</protein>
<dbReference type="AlphaFoldDB" id="A0A9W6N270"/>
<dbReference type="EMBL" id="BSFK01000003">
    <property type="protein sequence ID" value="GLK74923.1"/>
    <property type="molecule type" value="Genomic_DNA"/>
</dbReference>
<evidence type="ECO:0000313" key="2">
    <source>
        <dbReference type="Proteomes" id="UP001143364"/>
    </source>
</evidence>
<reference evidence="1" key="2">
    <citation type="submission" date="2023-01" db="EMBL/GenBank/DDBJ databases">
        <authorList>
            <person name="Sun Q."/>
            <person name="Evtushenko L."/>
        </authorList>
    </citation>
    <scope>NUCLEOTIDE SEQUENCE</scope>
    <source>
        <strain evidence="1">VKM B-2555</strain>
    </source>
</reference>
<organism evidence="1 2">
    <name type="scientific">Methylopila jiangsuensis</name>
    <dbReference type="NCBI Taxonomy" id="586230"/>
    <lineage>
        <taxon>Bacteria</taxon>
        <taxon>Pseudomonadati</taxon>
        <taxon>Pseudomonadota</taxon>
        <taxon>Alphaproteobacteria</taxon>
        <taxon>Hyphomicrobiales</taxon>
        <taxon>Methylopilaceae</taxon>
        <taxon>Methylopila</taxon>
    </lineage>
</organism>
<name>A0A9W6N270_9HYPH</name>
<gene>
    <name evidence="1" type="ORF">GCM10008171_01760</name>
</gene>
<proteinExistence type="predicted"/>
<reference evidence="1" key="1">
    <citation type="journal article" date="2014" name="Int. J. Syst. Evol. Microbiol.">
        <title>Complete genome sequence of Corynebacterium casei LMG S-19264T (=DSM 44701T), isolated from a smear-ripened cheese.</title>
        <authorList>
            <consortium name="US DOE Joint Genome Institute (JGI-PGF)"/>
            <person name="Walter F."/>
            <person name="Albersmeier A."/>
            <person name="Kalinowski J."/>
            <person name="Ruckert C."/>
        </authorList>
    </citation>
    <scope>NUCLEOTIDE SEQUENCE</scope>
    <source>
        <strain evidence="1">VKM B-2555</strain>
    </source>
</reference>
<dbReference type="Proteomes" id="UP001143364">
    <property type="component" value="Unassembled WGS sequence"/>
</dbReference>
<keyword evidence="2" id="KW-1185">Reference proteome</keyword>
<accession>A0A9W6N270</accession>
<evidence type="ECO:0000313" key="1">
    <source>
        <dbReference type="EMBL" id="GLK74923.1"/>
    </source>
</evidence>